<protein>
    <submittedName>
        <fullName evidence="1">Uncharacterized protein</fullName>
    </submittedName>
</protein>
<sequence>MSNNSEIPSPEVALSHAHLRPMVPYIPELVFTRKELVALRANIQLMFYGFLVREDHRIYLRFLWHKDNDLAKEVAEYRTRVTLKKLKKKTLKANFSPAFRTKMAASEQEARPENSDVEVVREFQLLSGSTEAGGTRAVFRYHFHEYT</sequence>
<evidence type="ECO:0000313" key="2">
    <source>
        <dbReference type="Proteomes" id="UP001174136"/>
    </source>
</evidence>
<dbReference type="AlphaFoldDB" id="A0AA47M9U0"/>
<dbReference type="Proteomes" id="UP001174136">
    <property type="component" value="Unassembled WGS sequence"/>
</dbReference>
<name>A0AA47M9U0_MERPO</name>
<organism evidence="1 2">
    <name type="scientific">Merluccius polli</name>
    <name type="common">Benguela hake</name>
    <name type="synonym">Merluccius cadenati</name>
    <dbReference type="NCBI Taxonomy" id="89951"/>
    <lineage>
        <taxon>Eukaryota</taxon>
        <taxon>Metazoa</taxon>
        <taxon>Chordata</taxon>
        <taxon>Craniata</taxon>
        <taxon>Vertebrata</taxon>
        <taxon>Euteleostomi</taxon>
        <taxon>Actinopterygii</taxon>
        <taxon>Neopterygii</taxon>
        <taxon>Teleostei</taxon>
        <taxon>Neoteleostei</taxon>
        <taxon>Acanthomorphata</taxon>
        <taxon>Zeiogadaria</taxon>
        <taxon>Gadariae</taxon>
        <taxon>Gadiformes</taxon>
        <taxon>Gadoidei</taxon>
        <taxon>Merlucciidae</taxon>
        <taxon>Merluccius</taxon>
    </lineage>
</organism>
<comment type="caution">
    <text evidence="1">The sequence shown here is derived from an EMBL/GenBank/DDBJ whole genome shotgun (WGS) entry which is preliminary data.</text>
</comment>
<dbReference type="PANTHER" id="PTHR47331">
    <property type="entry name" value="PHD-TYPE DOMAIN-CONTAINING PROTEIN"/>
    <property type="match status" value="1"/>
</dbReference>
<reference evidence="1" key="1">
    <citation type="journal article" date="2023" name="Front. Mar. Sci.">
        <title>A new Merluccius polli reference genome to investigate the effects of global change in West African waters.</title>
        <authorList>
            <person name="Mateo J.L."/>
            <person name="Blanco-Fernandez C."/>
            <person name="Garcia-Vazquez E."/>
            <person name="Machado-Schiaffino G."/>
        </authorList>
    </citation>
    <scope>NUCLEOTIDE SEQUENCE</scope>
    <source>
        <strain evidence="1">C29</strain>
        <tissue evidence="1">Fin</tissue>
    </source>
</reference>
<proteinExistence type="predicted"/>
<keyword evidence="2" id="KW-1185">Reference proteome</keyword>
<gene>
    <name evidence="1" type="ORF">N1851_027883</name>
</gene>
<dbReference type="PANTHER" id="PTHR47331:SF7">
    <property type="match status" value="1"/>
</dbReference>
<dbReference type="EMBL" id="JAOPHQ010005197">
    <property type="protein sequence ID" value="KAK0136224.1"/>
    <property type="molecule type" value="Genomic_DNA"/>
</dbReference>
<accession>A0AA47M9U0</accession>
<evidence type="ECO:0000313" key="1">
    <source>
        <dbReference type="EMBL" id="KAK0136224.1"/>
    </source>
</evidence>